<comment type="caution">
    <text evidence="3">The sequence shown here is derived from an EMBL/GenBank/DDBJ whole genome shotgun (WGS) entry which is preliminary data.</text>
</comment>
<evidence type="ECO:0000313" key="4">
    <source>
        <dbReference type="Proteomes" id="UP000636110"/>
    </source>
</evidence>
<accession>A0ABR6EQD9</accession>
<proteinExistence type="predicted"/>
<dbReference type="RefSeq" id="WP_182952706.1">
    <property type="nucleotide sequence ID" value="NZ_WNXC01000001.1"/>
</dbReference>
<dbReference type="Pfam" id="PF24996">
    <property type="entry name" value="NANM"/>
    <property type="match status" value="1"/>
</dbReference>
<evidence type="ECO:0000313" key="3">
    <source>
        <dbReference type="EMBL" id="MBB2147427.1"/>
    </source>
</evidence>
<name>A0ABR6EQD9_9SPHI</name>
<dbReference type="PANTHER" id="PTHR46260">
    <property type="entry name" value="RING-TYPE DOMAIN-CONTAINING PROTEIN"/>
    <property type="match status" value="1"/>
</dbReference>
<organism evidence="3 4">
    <name type="scientific">Pedobacter gandavensis</name>
    <dbReference type="NCBI Taxonomy" id="2679963"/>
    <lineage>
        <taxon>Bacteria</taxon>
        <taxon>Pseudomonadati</taxon>
        <taxon>Bacteroidota</taxon>
        <taxon>Sphingobacteriia</taxon>
        <taxon>Sphingobacteriales</taxon>
        <taxon>Sphingobacteriaceae</taxon>
        <taxon>Pedobacter</taxon>
    </lineage>
</organism>
<gene>
    <name evidence="3" type="ORF">GM920_00755</name>
</gene>
<dbReference type="PANTHER" id="PTHR46260:SF3">
    <property type="entry name" value="RING-TYPE DOMAIN-CONTAINING PROTEIN"/>
    <property type="match status" value="1"/>
</dbReference>
<evidence type="ECO:0000256" key="2">
    <source>
        <dbReference type="ARBA" id="ARBA00022737"/>
    </source>
</evidence>
<dbReference type="Proteomes" id="UP000636110">
    <property type="component" value="Unassembled WGS sequence"/>
</dbReference>
<keyword evidence="1" id="KW-0880">Kelch repeat</keyword>
<evidence type="ECO:0000256" key="1">
    <source>
        <dbReference type="ARBA" id="ARBA00022441"/>
    </source>
</evidence>
<keyword evidence="4" id="KW-1185">Reference proteome</keyword>
<dbReference type="InterPro" id="IPR051746">
    <property type="entry name" value="Kelch_domain_containing_8"/>
</dbReference>
<dbReference type="EMBL" id="WNXC01000001">
    <property type="protein sequence ID" value="MBB2147427.1"/>
    <property type="molecule type" value="Genomic_DNA"/>
</dbReference>
<keyword evidence="2" id="KW-0677">Repeat</keyword>
<dbReference type="InterPro" id="IPR056734">
    <property type="entry name" value="NANM"/>
</dbReference>
<protein>
    <recommendedName>
        <fullName evidence="5">Galactose oxidase</fullName>
    </recommendedName>
</protein>
<evidence type="ECO:0008006" key="5">
    <source>
        <dbReference type="Google" id="ProtNLM"/>
    </source>
</evidence>
<dbReference type="SUPFAM" id="SSF117281">
    <property type="entry name" value="Kelch motif"/>
    <property type="match status" value="1"/>
</dbReference>
<sequence length="364" mass="39277">MKYLTFGRILLLTIMILPETSLYAQNKTIYAGSDFPQLPDKIGFAAMYAGTINGKVIAAGGANFLDKMPWDGGAKSFSDAIYVFKPEVGEWKKQTQKLPHKMAYGVSVSYGSGMILAGGCTEGNKNIKEVLLLREKDGALSIKQLAAMPVALANMCGDLVGDYLFIAGGSEDAAGLPTQNFLAYDIKGDRWQLLENIPGPARINAVSASSAGIFYLFTGIQLSQTSEGIQRKVLTDAYSFFPKYLGGKLVGGAWKKLADMPRGMAAGPSPAPVVNGKHIVLFGGLDQETAQYTDPKTHPGFLPDVFQYNLSSNTWEPAGRLPKQEVRLTVPTVIYHGQCLLINGEIGPGARTNKIYAIDLKHSK</sequence>
<reference evidence="3 4" key="1">
    <citation type="submission" date="2019-11" db="EMBL/GenBank/DDBJ databases">
        <title>Description of Pedobacter sp. LMG 31462T.</title>
        <authorList>
            <person name="Carlier A."/>
            <person name="Qi S."/>
            <person name="Vandamme P."/>
        </authorList>
    </citation>
    <scope>NUCLEOTIDE SEQUENCE [LARGE SCALE GENOMIC DNA]</scope>
    <source>
        <strain evidence="3 4">LMG 31462</strain>
    </source>
</reference>
<dbReference type="InterPro" id="IPR015915">
    <property type="entry name" value="Kelch-typ_b-propeller"/>
</dbReference>
<dbReference type="Gene3D" id="2.120.10.80">
    <property type="entry name" value="Kelch-type beta propeller"/>
    <property type="match status" value="1"/>
</dbReference>